<dbReference type="OrthoDB" id="424012at2759"/>
<name>A0A2C6L4V4_9APIC</name>
<dbReference type="GO" id="GO:0005634">
    <property type="term" value="C:nucleus"/>
    <property type="evidence" value="ECO:0007669"/>
    <property type="project" value="TreeGrafter"/>
</dbReference>
<evidence type="ECO:0000256" key="4">
    <source>
        <dbReference type="RuleBase" id="RU363090"/>
    </source>
</evidence>
<dbReference type="PANTHER" id="PTHR12400">
    <property type="entry name" value="INOSITOL POLYPHOSPHATE KINASE"/>
    <property type="match status" value="1"/>
</dbReference>
<dbReference type="SUPFAM" id="SSF56104">
    <property type="entry name" value="SAICAR synthase-like"/>
    <property type="match status" value="1"/>
</dbReference>
<accession>A0A2C6L4V4</accession>
<reference evidence="5 6" key="1">
    <citation type="journal article" date="2017" name="Int. J. Parasitol.">
        <title>The genome of the protozoan parasite Cystoisospora suis and a reverse vaccinology approach to identify vaccine candidates.</title>
        <authorList>
            <person name="Palmieri N."/>
            <person name="Shrestha A."/>
            <person name="Ruttkowski B."/>
            <person name="Beck T."/>
            <person name="Vogl C."/>
            <person name="Tomley F."/>
            <person name="Blake D.P."/>
            <person name="Joachim A."/>
        </authorList>
    </citation>
    <scope>NUCLEOTIDE SEQUENCE [LARGE SCALE GENOMIC DNA]</scope>
    <source>
        <strain evidence="5 6">Wien I</strain>
    </source>
</reference>
<dbReference type="GO" id="GO:0046854">
    <property type="term" value="P:phosphatidylinositol phosphate biosynthetic process"/>
    <property type="evidence" value="ECO:0007669"/>
    <property type="project" value="TreeGrafter"/>
</dbReference>
<evidence type="ECO:0000313" key="6">
    <source>
        <dbReference type="Proteomes" id="UP000221165"/>
    </source>
</evidence>
<sequence length="427" mass="46556">MVVGAADMTEHRTCVQISVSDAGAFATRGIVGVPLAGGHAQNFSFSADHSSVTKTCSLHEAGFYIWLHQAATRGGEEGLPCVVYTPAGRPEKNFHGTDCCVDAAVLTQQENVEGGGRHLQKHTSNLLQLLRSRKKPTETTSAQLSRSDPSSVFFERAALLSHFLPGEWWPVSPDACFQTRQILPWVPGFLGLEITGVDAECIDASVEESHARGQVTAVRLVNILRGMRRPVILDLKLGTRTYGDDASPEKRARATRYAEERGSLRLGLAFSGLSALEEDGKVFSVQGGSRAPAGYQYPKTIDDYIKVMRTFLGFAGPRERQYKLAREFLLKAEELSKTLVRLTVVNLYGSSVFLGYDAASDKQTFGTSTEKRDLAASAQLKIIDFAHVSVLPRAPDPGFCLGMGSLKSVLERTITELEREELPASAY</sequence>
<proteinExistence type="inferred from homology"/>
<organism evidence="5 6">
    <name type="scientific">Cystoisospora suis</name>
    <dbReference type="NCBI Taxonomy" id="483139"/>
    <lineage>
        <taxon>Eukaryota</taxon>
        <taxon>Sar</taxon>
        <taxon>Alveolata</taxon>
        <taxon>Apicomplexa</taxon>
        <taxon>Conoidasida</taxon>
        <taxon>Coccidia</taxon>
        <taxon>Eucoccidiorida</taxon>
        <taxon>Eimeriorina</taxon>
        <taxon>Sarcocystidae</taxon>
        <taxon>Cystoisospora</taxon>
    </lineage>
</organism>
<evidence type="ECO:0000256" key="1">
    <source>
        <dbReference type="ARBA" id="ARBA00007374"/>
    </source>
</evidence>
<dbReference type="Proteomes" id="UP000221165">
    <property type="component" value="Unassembled WGS sequence"/>
</dbReference>
<dbReference type="Gene3D" id="3.30.470.160">
    <property type="entry name" value="Inositol polyphosphate kinase"/>
    <property type="match status" value="1"/>
</dbReference>
<dbReference type="GeneID" id="94426272"/>
<comment type="similarity">
    <text evidence="1 4">Belongs to the inositol phosphokinase (IPK) family.</text>
</comment>
<dbReference type="GO" id="GO:0032958">
    <property type="term" value="P:inositol phosphate biosynthetic process"/>
    <property type="evidence" value="ECO:0007669"/>
    <property type="project" value="InterPro"/>
</dbReference>
<dbReference type="GO" id="GO:0005737">
    <property type="term" value="C:cytoplasm"/>
    <property type="evidence" value="ECO:0007669"/>
    <property type="project" value="TreeGrafter"/>
</dbReference>
<dbReference type="VEuPathDB" id="ToxoDB:CSUI_002862"/>
<evidence type="ECO:0000256" key="2">
    <source>
        <dbReference type="ARBA" id="ARBA00022679"/>
    </source>
</evidence>
<dbReference type="InterPro" id="IPR038286">
    <property type="entry name" value="IPK_sf"/>
</dbReference>
<dbReference type="Pfam" id="PF03770">
    <property type="entry name" value="IPK"/>
    <property type="match status" value="1"/>
</dbReference>
<evidence type="ECO:0000313" key="5">
    <source>
        <dbReference type="EMBL" id="PHJ23289.1"/>
    </source>
</evidence>
<dbReference type="EC" id="2.7.-.-" evidence="4"/>
<protein>
    <recommendedName>
        <fullName evidence="4">Kinase</fullName>
        <ecNumber evidence="4">2.7.-.-</ecNumber>
    </recommendedName>
</protein>
<evidence type="ECO:0000256" key="3">
    <source>
        <dbReference type="ARBA" id="ARBA00022777"/>
    </source>
</evidence>
<dbReference type="EMBL" id="MIGC01001214">
    <property type="protein sequence ID" value="PHJ23289.1"/>
    <property type="molecule type" value="Genomic_DNA"/>
</dbReference>
<keyword evidence="3 4" id="KW-0418">Kinase</keyword>
<dbReference type="RefSeq" id="XP_067924965.1">
    <property type="nucleotide sequence ID" value="XM_068063061.1"/>
</dbReference>
<keyword evidence="2 4" id="KW-0808">Transferase</keyword>
<keyword evidence="6" id="KW-1185">Reference proteome</keyword>
<dbReference type="InterPro" id="IPR005522">
    <property type="entry name" value="IPK"/>
</dbReference>
<comment type="caution">
    <text evidence="5">The sequence shown here is derived from an EMBL/GenBank/DDBJ whole genome shotgun (WGS) entry which is preliminary data.</text>
</comment>
<gene>
    <name evidence="5" type="ORF">CSUI_002862</name>
</gene>
<dbReference type="PANTHER" id="PTHR12400:SF21">
    <property type="entry name" value="KINASE"/>
    <property type="match status" value="1"/>
</dbReference>
<dbReference type="GO" id="GO:0000828">
    <property type="term" value="F:inositol hexakisphosphate kinase activity"/>
    <property type="evidence" value="ECO:0007669"/>
    <property type="project" value="TreeGrafter"/>
</dbReference>
<dbReference type="AlphaFoldDB" id="A0A2C6L4V4"/>